<dbReference type="EMBL" id="JAKGAS010000005">
    <property type="protein sequence ID" value="MCF2948495.1"/>
    <property type="molecule type" value="Genomic_DNA"/>
</dbReference>
<dbReference type="RefSeq" id="WP_235312334.1">
    <property type="nucleotide sequence ID" value="NZ_JAKGAS010000005.1"/>
</dbReference>
<evidence type="ECO:0000313" key="4">
    <source>
        <dbReference type="Proteomes" id="UP001521137"/>
    </source>
</evidence>
<proteinExistence type="predicted"/>
<reference evidence="3 4" key="1">
    <citation type="submission" date="2022-01" db="EMBL/GenBank/DDBJ databases">
        <title>Paraglaciecola sp. G1-23.</title>
        <authorList>
            <person name="Jin M.S."/>
            <person name="Han D.M."/>
            <person name="Kim H.M."/>
            <person name="Jeon C.O."/>
        </authorList>
    </citation>
    <scope>NUCLEOTIDE SEQUENCE [LARGE SCALE GENOMIC DNA]</scope>
    <source>
        <strain evidence="3 4">G1-23</strain>
    </source>
</reference>
<organism evidence="3 4">
    <name type="scientific">Paraglaciecola algarum</name>
    <dbReference type="NCBI Taxonomy" id="3050085"/>
    <lineage>
        <taxon>Bacteria</taxon>
        <taxon>Pseudomonadati</taxon>
        <taxon>Pseudomonadota</taxon>
        <taxon>Gammaproteobacteria</taxon>
        <taxon>Alteromonadales</taxon>
        <taxon>Alteromonadaceae</taxon>
        <taxon>Paraglaciecola</taxon>
    </lineage>
</organism>
<feature type="compositionally biased region" description="Polar residues" evidence="2">
    <location>
        <begin position="35"/>
        <end position="46"/>
    </location>
</feature>
<comment type="caution">
    <text evidence="3">The sequence shown here is derived from an EMBL/GenBank/DDBJ whole genome shotgun (WGS) entry which is preliminary data.</text>
</comment>
<name>A0ABS9D802_9ALTE</name>
<protein>
    <submittedName>
        <fullName evidence="3">DUF3987 domain-containing protein</fullName>
    </submittedName>
</protein>
<keyword evidence="1" id="KW-0175">Coiled coil</keyword>
<accession>A0ABS9D802</accession>
<feature type="region of interest" description="Disordered" evidence="2">
    <location>
        <begin position="27"/>
        <end position="51"/>
    </location>
</feature>
<dbReference type="Pfam" id="PF13148">
    <property type="entry name" value="DUF3987"/>
    <property type="match status" value="1"/>
</dbReference>
<keyword evidence="4" id="KW-1185">Reference proteome</keyword>
<evidence type="ECO:0000256" key="1">
    <source>
        <dbReference type="SAM" id="Coils"/>
    </source>
</evidence>
<feature type="coiled-coil region" evidence="1">
    <location>
        <begin position="149"/>
        <end position="187"/>
    </location>
</feature>
<dbReference type="Proteomes" id="UP001521137">
    <property type="component" value="Unassembled WGS sequence"/>
</dbReference>
<dbReference type="InterPro" id="IPR025048">
    <property type="entry name" value="DUF3987"/>
</dbReference>
<evidence type="ECO:0000313" key="3">
    <source>
        <dbReference type="EMBL" id="MCF2948495.1"/>
    </source>
</evidence>
<gene>
    <name evidence="3" type="ORF">L0668_10290</name>
</gene>
<sequence>MKPYKFSKLPLAKIIKDFTARLGVPDLEEDHSNSKTKTLVDSTSLSSKERQPHLVTPTNFLDVDCQSFEHLNIIWGAYKEIALNTHAPGRMIVDAGNVSLAGVVQGLYVVRSPLGSLHQLSLNVNIAALSGERKTTVDRYFSKVYTILMEVINEHIQTLNNEVDESLEKWELDNKILKRAYKIAKENDSVIEEEKALSEHQKLKPEKLDFLTMVYDDFTISALLQNLYANMPVALISTSEGAKVLDDSSMKSIPLLNKCWDGDALQVSRLSRESFWVKEPKVSILTMIQPDLLTNILSKRYDELRNSGFLSRGMFCYPKSNIGRRPIVTTKKYTDKTNLLYSRLGRLSIQLLSSLSDSNFKRKELQLDQEGEQLWINFANYVESNTNPGGLYESATDLASKLAENALRVAGVLHAVEFGEGDISAKTLNTAIQICIQSSKDFVEFFVPPPQDVVYGQKLQKYLHNNFGVYLVGRNFDEMHFDERFMRQNKVLQCGPFTNAEGLNQALGYLSRQGIVAVVEEIKVKGKNAFYIDLVPQSPLPLYSSNGYPLRYACIN</sequence>
<evidence type="ECO:0000256" key="2">
    <source>
        <dbReference type="SAM" id="MobiDB-lite"/>
    </source>
</evidence>